<dbReference type="Proteomes" id="UP000242287">
    <property type="component" value="Unassembled WGS sequence"/>
</dbReference>
<dbReference type="AlphaFoldDB" id="A0A2A9NET0"/>
<feature type="region of interest" description="Disordered" evidence="8">
    <location>
        <begin position="363"/>
        <end position="387"/>
    </location>
</feature>
<dbReference type="PANTHER" id="PTHR21426">
    <property type="entry name" value="EXOCYST COMPLEX COMPONENT 8"/>
    <property type="match status" value="1"/>
</dbReference>
<dbReference type="GO" id="GO:0006893">
    <property type="term" value="P:Golgi to plasma membrane transport"/>
    <property type="evidence" value="ECO:0007669"/>
    <property type="project" value="TreeGrafter"/>
</dbReference>
<keyword evidence="11" id="KW-1185">Reference proteome</keyword>
<feature type="compositionally biased region" description="Low complexity" evidence="8">
    <location>
        <begin position="728"/>
        <end position="761"/>
    </location>
</feature>
<evidence type="ECO:0000256" key="5">
    <source>
        <dbReference type="ARBA" id="ARBA00022483"/>
    </source>
</evidence>
<feature type="compositionally biased region" description="Polar residues" evidence="8">
    <location>
        <begin position="812"/>
        <end position="822"/>
    </location>
</feature>
<evidence type="ECO:0000256" key="1">
    <source>
        <dbReference type="ARBA" id="ARBA00004398"/>
    </source>
</evidence>
<dbReference type="Gene3D" id="1.20.58.1210">
    <property type="entry name" value="Exo84p, N-terminal helical domain"/>
    <property type="match status" value="1"/>
</dbReference>
<dbReference type="EMBL" id="KZ302216">
    <property type="protein sequence ID" value="PFH46266.1"/>
    <property type="molecule type" value="Genomic_DNA"/>
</dbReference>
<keyword evidence="4" id="KW-0813">Transport</keyword>
<dbReference type="Gene3D" id="2.30.29.30">
    <property type="entry name" value="Pleckstrin-homology domain (PH domain)/Phosphotyrosine-binding domain (PTB)"/>
    <property type="match status" value="1"/>
</dbReference>
<gene>
    <name evidence="10" type="ORF">AMATHDRAFT_77745</name>
</gene>
<dbReference type="GO" id="GO:0015031">
    <property type="term" value="P:protein transport"/>
    <property type="evidence" value="ECO:0007669"/>
    <property type="project" value="UniProtKB-KW"/>
</dbReference>
<evidence type="ECO:0000256" key="6">
    <source>
        <dbReference type="ARBA" id="ARBA00022927"/>
    </source>
</evidence>
<sequence>MQSLRTRRSQPQRQPTKLSKPGGPPVRRDTRGKSRVDDKMKKRLSMRYAEISSPTEVSPSVPPVPSIPRSLMVGIAAGRSRVASAYDLDNEETTKGKSTARDDKKLLDADDFDPAAFLKIKLANSTEAELKSLQSSLVTAKQDTAADLQRTVFKNYAEFVLISKEISTLENELMELKESLSEYKNMPSLLHIPDPTSISSSTLSTYKRSSVADLRIMYFNQMQALHTSIEGAAKFAPTTPGRHVVSEMEGILSLNAATYKVTGKVKFVILDDMVLVAKRRRRNAGNDGRGGTAGTTSEGKLVAERCWLLNEMLVLDTKDSSAMTNVFKIRHGKETHVYRTESSGEKKGLLSQLRHVAEELAAKKRKEREGEHERRKSMWHGGGGGDRSVPPLPEWMADLARKGGDIPGAGSSAKGKAERDARWTNDWADELTVAISLREWTKAVGLVEKAQEKVAVMPPLAAKLPVLTSRLIAALLDALSKPTIRKSSVVLIISLLTRLDSGTAARNTLLCMRSQVIKSHIRKIQFEGNIMTYIGELAVVCFTGIKNTADWFLSSFKENEVASSFIDWAKKEIEHYAEIFRRQVFTPDMNPQVIKEAVKVTHSQSKKLLQEYGLDFTYLFNELLVEKPKDTIKPDSTFRFNTHNRLSRPPDQFFSSSSSFSTPVRQSPPSPSGRRTPTGFTSPTSDLPPPVPALPSYLRPRQSASTLTTPSKPRSPPPDSGKSTANGSAVSLTSTSSSSTAPSISLPLASPSSPNAPQPFSASTVFASPPISPAPVGPASIDGLLSPSGGAGTNKRTGFAMPSRNGARTPIKDNSNLPSLASTMGAMPMPNSYGNTTGLGSGGLKSPTPPPTQSSLLTPGRRRATSTSTTASVGSIGGGSVREREREREQMPARMGGGGSDKDRLPRALRPGGGGGVGAIPATPPPMPPMRSANRPGSNTPAHRPPPVAVPQREGMF</sequence>
<dbReference type="InterPro" id="IPR042561">
    <property type="entry name" value="Exo84_C_1"/>
</dbReference>
<feature type="region of interest" description="Disordered" evidence="8">
    <location>
        <begin position="649"/>
        <end position="761"/>
    </location>
</feature>
<dbReference type="SUPFAM" id="SSF74788">
    <property type="entry name" value="Cullin repeat-like"/>
    <property type="match status" value="1"/>
</dbReference>
<dbReference type="InterPro" id="IPR033961">
    <property type="entry name" value="Exo84"/>
</dbReference>
<feature type="domain" description="Exocyst component Exo84 C-terminal" evidence="9">
    <location>
        <begin position="422"/>
        <end position="617"/>
    </location>
</feature>
<feature type="region of interest" description="Disordered" evidence="8">
    <location>
        <begin position="1"/>
        <end position="43"/>
    </location>
</feature>
<feature type="compositionally biased region" description="Basic residues" evidence="8">
    <location>
        <begin position="1"/>
        <end position="10"/>
    </location>
</feature>
<dbReference type="Pfam" id="PF08700">
    <property type="entry name" value="VPS51_Exo84_N"/>
    <property type="match status" value="1"/>
</dbReference>
<dbReference type="GO" id="GO:0006887">
    <property type="term" value="P:exocytosis"/>
    <property type="evidence" value="ECO:0007669"/>
    <property type="project" value="UniProtKB-KW"/>
</dbReference>
<proteinExistence type="inferred from homology"/>
<dbReference type="GO" id="GO:0000145">
    <property type="term" value="C:exocyst"/>
    <property type="evidence" value="ECO:0007669"/>
    <property type="project" value="InterPro"/>
</dbReference>
<evidence type="ECO:0000259" key="9">
    <source>
        <dbReference type="Pfam" id="PF16528"/>
    </source>
</evidence>
<name>A0A2A9NET0_9AGAR</name>
<feature type="region of interest" description="Disordered" evidence="8">
    <location>
        <begin position="778"/>
        <end position="957"/>
    </location>
</feature>
<reference evidence="10 11" key="1">
    <citation type="submission" date="2014-02" db="EMBL/GenBank/DDBJ databases">
        <title>Transposable element dynamics among asymbiotic and ectomycorrhizal Amanita fungi.</title>
        <authorList>
            <consortium name="DOE Joint Genome Institute"/>
            <person name="Hess J."/>
            <person name="Skrede I."/>
            <person name="Wolfe B."/>
            <person name="LaButti K."/>
            <person name="Ohm R.A."/>
            <person name="Grigoriev I.V."/>
            <person name="Pringle A."/>
        </authorList>
    </citation>
    <scope>NUCLEOTIDE SEQUENCE [LARGE SCALE GENOMIC DNA]</scope>
    <source>
        <strain evidence="10 11">SKay4041</strain>
    </source>
</reference>
<evidence type="ECO:0000313" key="10">
    <source>
        <dbReference type="EMBL" id="PFH46266.1"/>
    </source>
</evidence>
<evidence type="ECO:0000256" key="2">
    <source>
        <dbReference type="ARBA" id="ARBA00007210"/>
    </source>
</evidence>
<accession>A0A2A9NET0</accession>
<keyword evidence="6" id="KW-0653">Protein transport</keyword>
<dbReference type="GO" id="GO:0030133">
    <property type="term" value="C:transport vesicle"/>
    <property type="evidence" value="ECO:0007669"/>
    <property type="project" value="UniProtKB-SubCell"/>
</dbReference>
<comment type="subcellular location">
    <subcellularLocation>
        <location evidence="1">Cytoplasmic vesicle</location>
        <location evidence="1">Secretory vesicle</location>
    </subcellularLocation>
</comment>
<evidence type="ECO:0000256" key="3">
    <source>
        <dbReference type="ARBA" id="ARBA00021269"/>
    </source>
</evidence>
<feature type="compositionally biased region" description="Basic and acidic residues" evidence="8">
    <location>
        <begin position="363"/>
        <end position="376"/>
    </location>
</feature>
<organism evidence="10 11">
    <name type="scientific">Amanita thiersii Skay4041</name>
    <dbReference type="NCBI Taxonomy" id="703135"/>
    <lineage>
        <taxon>Eukaryota</taxon>
        <taxon>Fungi</taxon>
        <taxon>Dikarya</taxon>
        <taxon>Basidiomycota</taxon>
        <taxon>Agaricomycotina</taxon>
        <taxon>Agaricomycetes</taxon>
        <taxon>Agaricomycetidae</taxon>
        <taxon>Agaricales</taxon>
        <taxon>Pluteineae</taxon>
        <taxon>Amanitaceae</taxon>
        <taxon>Amanita</taxon>
    </lineage>
</organism>
<evidence type="ECO:0000313" key="11">
    <source>
        <dbReference type="Proteomes" id="UP000242287"/>
    </source>
</evidence>
<dbReference type="InterPro" id="IPR011993">
    <property type="entry name" value="PH-like_dom_sf"/>
</dbReference>
<feature type="compositionally biased region" description="Basic and acidic residues" evidence="8">
    <location>
        <begin position="26"/>
        <end position="40"/>
    </location>
</feature>
<dbReference type="STRING" id="703135.A0A2A9NET0"/>
<dbReference type="Gene3D" id="1.20.58.1220">
    <property type="entry name" value="Exo84p, C-terminal helical domain"/>
    <property type="match status" value="1"/>
</dbReference>
<dbReference type="Pfam" id="PF25345">
    <property type="entry name" value="PH_EXO84"/>
    <property type="match status" value="1"/>
</dbReference>
<dbReference type="Pfam" id="PF16528">
    <property type="entry name" value="Exo84_C"/>
    <property type="match status" value="1"/>
</dbReference>
<evidence type="ECO:0000256" key="7">
    <source>
        <dbReference type="SAM" id="Coils"/>
    </source>
</evidence>
<evidence type="ECO:0000256" key="8">
    <source>
        <dbReference type="SAM" id="MobiDB-lite"/>
    </source>
</evidence>
<dbReference type="SUPFAM" id="SSF50729">
    <property type="entry name" value="PH domain-like"/>
    <property type="match status" value="1"/>
</dbReference>
<comment type="similarity">
    <text evidence="2">Belongs to the EXO84 family.</text>
</comment>
<dbReference type="InterPro" id="IPR032403">
    <property type="entry name" value="Exo84_C"/>
</dbReference>
<keyword evidence="7" id="KW-0175">Coiled coil</keyword>
<evidence type="ECO:0000256" key="4">
    <source>
        <dbReference type="ARBA" id="ARBA00022448"/>
    </source>
</evidence>
<dbReference type="InterPro" id="IPR042560">
    <property type="entry name" value="Exo84_C_2"/>
</dbReference>
<dbReference type="OrthoDB" id="642193at2759"/>
<keyword evidence="5" id="KW-0268">Exocytosis</keyword>
<feature type="coiled-coil region" evidence="7">
    <location>
        <begin position="123"/>
        <end position="186"/>
    </location>
</feature>
<dbReference type="InterPro" id="IPR016159">
    <property type="entry name" value="Cullin_repeat-like_dom_sf"/>
</dbReference>
<feature type="compositionally biased region" description="Basic and acidic residues" evidence="8">
    <location>
        <begin position="881"/>
        <end position="891"/>
    </location>
</feature>
<feature type="compositionally biased region" description="Polar residues" evidence="8">
    <location>
        <begin position="702"/>
        <end position="712"/>
    </location>
</feature>
<feature type="compositionally biased region" description="Low complexity" evidence="8">
    <location>
        <begin position="853"/>
        <end position="874"/>
    </location>
</feature>
<dbReference type="PANTHER" id="PTHR21426:SF12">
    <property type="entry name" value="EXOCYST COMPLEX COMPONENT 8"/>
    <property type="match status" value="1"/>
</dbReference>
<protein>
    <recommendedName>
        <fullName evidence="3">Exocyst complex component EXO84</fullName>
    </recommendedName>
</protein>